<comment type="caution">
    <text evidence="1">The sequence shown here is derived from an EMBL/GenBank/DDBJ whole genome shotgun (WGS) entry which is preliminary data.</text>
</comment>
<evidence type="ECO:0000313" key="1">
    <source>
        <dbReference type="EMBL" id="GAG68038.1"/>
    </source>
</evidence>
<protein>
    <submittedName>
        <fullName evidence="1">Uncharacterized protein</fullName>
    </submittedName>
</protein>
<name>X1A5I3_9ZZZZ</name>
<feature type="non-terminal residue" evidence="1">
    <location>
        <position position="125"/>
    </location>
</feature>
<reference evidence="1" key="1">
    <citation type="journal article" date="2014" name="Front. Microbiol.">
        <title>High frequency of phylogenetically diverse reductive dehalogenase-homologous genes in deep subseafloor sedimentary metagenomes.</title>
        <authorList>
            <person name="Kawai M."/>
            <person name="Futagami T."/>
            <person name="Toyoda A."/>
            <person name="Takaki Y."/>
            <person name="Nishi S."/>
            <person name="Hori S."/>
            <person name="Arai W."/>
            <person name="Tsubouchi T."/>
            <person name="Morono Y."/>
            <person name="Uchiyama I."/>
            <person name="Ito T."/>
            <person name="Fujiyama A."/>
            <person name="Inagaki F."/>
            <person name="Takami H."/>
        </authorList>
    </citation>
    <scope>NUCLEOTIDE SEQUENCE</scope>
    <source>
        <strain evidence="1">Expedition CK06-06</strain>
    </source>
</reference>
<organism evidence="1">
    <name type="scientific">marine sediment metagenome</name>
    <dbReference type="NCBI Taxonomy" id="412755"/>
    <lineage>
        <taxon>unclassified sequences</taxon>
        <taxon>metagenomes</taxon>
        <taxon>ecological metagenomes</taxon>
    </lineage>
</organism>
<accession>X1A5I3</accession>
<dbReference type="EMBL" id="BART01002795">
    <property type="protein sequence ID" value="GAG68038.1"/>
    <property type="molecule type" value="Genomic_DNA"/>
</dbReference>
<dbReference type="AlphaFoldDB" id="X1A5I3"/>
<gene>
    <name evidence="1" type="ORF">S01H4_08230</name>
</gene>
<sequence length="125" mass="14656">MKQEFYKARFTRFIIELLNLKSLAVSDPGVAFNTNQVPNAYQPFINSFEKIADYRSGEHKLDVLVIRLKRETSIERARTMQRNFIAWYLRGDYDGEMKDASLAAFVSPDEEDWRFSLIKMDYSLG</sequence>
<proteinExistence type="predicted"/>